<comment type="subcellular location">
    <subcellularLocation>
        <location evidence="1">Nucleus</location>
    </subcellularLocation>
</comment>
<proteinExistence type="predicted"/>
<keyword evidence="2" id="KW-0479">Metal-binding</keyword>
<dbReference type="Proteomes" id="UP000620124">
    <property type="component" value="Unassembled WGS sequence"/>
</dbReference>
<dbReference type="EMBL" id="JACAZI010000013">
    <property type="protein sequence ID" value="KAF7345372.1"/>
    <property type="molecule type" value="Genomic_DNA"/>
</dbReference>
<evidence type="ECO:0000256" key="4">
    <source>
        <dbReference type="ARBA" id="ARBA00022771"/>
    </source>
</evidence>
<keyword evidence="4 7" id="KW-0863">Zinc-finger</keyword>
<dbReference type="SMART" id="SM00355">
    <property type="entry name" value="ZnF_C2H2"/>
    <property type="match status" value="2"/>
</dbReference>
<keyword evidence="6" id="KW-0539">Nucleus</keyword>
<evidence type="ECO:0000313" key="10">
    <source>
        <dbReference type="Proteomes" id="UP000620124"/>
    </source>
</evidence>
<keyword evidence="5" id="KW-0862">Zinc</keyword>
<feature type="domain" description="C2H2-type" evidence="8">
    <location>
        <begin position="67"/>
        <end position="94"/>
    </location>
</feature>
<comment type="caution">
    <text evidence="9">The sequence shown here is derived from an EMBL/GenBank/DDBJ whole genome shotgun (WGS) entry which is preliminary data.</text>
</comment>
<evidence type="ECO:0000256" key="1">
    <source>
        <dbReference type="ARBA" id="ARBA00004123"/>
    </source>
</evidence>
<gene>
    <name evidence="9" type="ORF">MVEN_01555100</name>
</gene>
<keyword evidence="10" id="KW-1185">Reference proteome</keyword>
<organism evidence="9 10">
    <name type="scientific">Mycena venus</name>
    <dbReference type="NCBI Taxonomy" id="2733690"/>
    <lineage>
        <taxon>Eukaryota</taxon>
        <taxon>Fungi</taxon>
        <taxon>Dikarya</taxon>
        <taxon>Basidiomycota</taxon>
        <taxon>Agaricomycotina</taxon>
        <taxon>Agaricomycetes</taxon>
        <taxon>Agaricomycetidae</taxon>
        <taxon>Agaricales</taxon>
        <taxon>Marasmiineae</taxon>
        <taxon>Mycenaceae</taxon>
        <taxon>Mycena</taxon>
    </lineage>
</organism>
<name>A0A8H7CRB5_9AGAR</name>
<reference evidence="9" key="1">
    <citation type="submission" date="2020-05" db="EMBL/GenBank/DDBJ databases">
        <title>Mycena genomes resolve the evolution of fungal bioluminescence.</title>
        <authorList>
            <person name="Tsai I.J."/>
        </authorList>
    </citation>
    <scope>NUCLEOTIDE SEQUENCE</scope>
    <source>
        <strain evidence="9">CCC161011</strain>
    </source>
</reference>
<dbReference type="SUPFAM" id="SSF57667">
    <property type="entry name" value="beta-beta-alpha zinc fingers"/>
    <property type="match status" value="1"/>
</dbReference>
<dbReference type="GO" id="GO:0008270">
    <property type="term" value="F:zinc ion binding"/>
    <property type="evidence" value="ECO:0007669"/>
    <property type="project" value="UniProtKB-KW"/>
</dbReference>
<sequence length="241" mass="27331">MPMASNADSSESAALRNKDGSISKMRAHKGNVPTLPQTKVCPHCSARFTRTTHLTRHMKNHTNERQYKCQTCPAQFTRSDLLARHRKTFPPDDPDNGTSFLPLGTLSKELVDLNALAGLDHLRPAPIASHLSPAYENDAFQSLFRDVFSTSDNSTYWDDFFPAFPTIEVLPPWTGAQEPWFQELLLHSENCLSQKDVDQYSLLNEFFSCDLKAADPKHYLYLFLNTFVAQMPLIHTPHVHD</sequence>
<dbReference type="Gene3D" id="3.30.160.60">
    <property type="entry name" value="Classic Zinc Finger"/>
    <property type="match status" value="2"/>
</dbReference>
<evidence type="ECO:0000313" key="9">
    <source>
        <dbReference type="EMBL" id="KAF7345372.1"/>
    </source>
</evidence>
<evidence type="ECO:0000256" key="7">
    <source>
        <dbReference type="PROSITE-ProRule" id="PRU00042"/>
    </source>
</evidence>
<evidence type="ECO:0000256" key="2">
    <source>
        <dbReference type="ARBA" id="ARBA00022723"/>
    </source>
</evidence>
<keyword evidence="3" id="KW-0677">Repeat</keyword>
<dbReference type="OrthoDB" id="1405595at2759"/>
<dbReference type="PANTHER" id="PTHR40626:SF11">
    <property type="entry name" value="ZINC FINGER PROTEIN YPR022C"/>
    <property type="match status" value="1"/>
</dbReference>
<evidence type="ECO:0000259" key="8">
    <source>
        <dbReference type="PROSITE" id="PS50157"/>
    </source>
</evidence>
<feature type="domain" description="C2H2-type" evidence="8">
    <location>
        <begin position="39"/>
        <end position="66"/>
    </location>
</feature>
<dbReference type="PANTHER" id="PTHR40626">
    <property type="entry name" value="MIP31509P"/>
    <property type="match status" value="1"/>
</dbReference>
<dbReference type="InterPro" id="IPR051059">
    <property type="entry name" value="VerF-like"/>
</dbReference>
<protein>
    <submittedName>
        <fullName evidence="9">C6 transcription factor</fullName>
    </submittedName>
</protein>
<dbReference type="PROSITE" id="PS50157">
    <property type="entry name" value="ZINC_FINGER_C2H2_2"/>
    <property type="match status" value="2"/>
</dbReference>
<dbReference type="GO" id="GO:0005634">
    <property type="term" value="C:nucleus"/>
    <property type="evidence" value="ECO:0007669"/>
    <property type="project" value="UniProtKB-SubCell"/>
</dbReference>
<evidence type="ECO:0000256" key="6">
    <source>
        <dbReference type="ARBA" id="ARBA00023242"/>
    </source>
</evidence>
<evidence type="ECO:0000256" key="3">
    <source>
        <dbReference type="ARBA" id="ARBA00022737"/>
    </source>
</evidence>
<dbReference type="InterPro" id="IPR013087">
    <property type="entry name" value="Znf_C2H2_type"/>
</dbReference>
<evidence type="ECO:0000256" key="5">
    <source>
        <dbReference type="ARBA" id="ARBA00022833"/>
    </source>
</evidence>
<dbReference type="InterPro" id="IPR036236">
    <property type="entry name" value="Znf_C2H2_sf"/>
</dbReference>
<dbReference type="PROSITE" id="PS00028">
    <property type="entry name" value="ZINC_FINGER_C2H2_1"/>
    <property type="match status" value="1"/>
</dbReference>
<dbReference type="Pfam" id="PF13894">
    <property type="entry name" value="zf-C2H2_4"/>
    <property type="match status" value="1"/>
</dbReference>
<dbReference type="GO" id="GO:0000785">
    <property type="term" value="C:chromatin"/>
    <property type="evidence" value="ECO:0007669"/>
    <property type="project" value="TreeGrafter"/>
</dbReference>
<dbReference type="GO" id="GO:0000978">
    <property type="term" value="F:RNA polymerase II cis-regulatory region sequence-specific DNA binding"/>
    <property type="evidence" value="ECO:0007669"/>
    <property type="project" value="InterPro"/>
</dbReference>
<dbReference type="Pfam" id="PF00096">
    <property type="entry name" value="zf-C2H2"/>
    <property type="match status" value="1"/>
</dbReference>
<dbReference type="AlphaFoldDB" id="A0A8H7CRB5"/>
<dbReference type="GO" id="GO:0000981">
    <property type="term" value="F:DNA-binding transcription factor activity, RNA polymerase II-specific"/>
    <property type="evidence" value="ECO:0007669"/>
    <property type="project" value="InterPro"/>
</dbReference>
<accession>A0A8H7CRB5</accession>